<dbReference type="EMBL" id="HG739220">
    <property type="protein sequence ID" value="CDP16769.1"/>
    <property type="molecule type" value="Genomic_DNA"/>
</dbReference>
<organism evidence="1 2">
    <name type="scientific">Coffea canephora</name>
    <name type="common">Robusta coffee</name>
    <dbReference type="NCBI Taxonomy" id="49390"/>
    <lineage>
        <taxon>Eukaryota</taxon>
        <taxon>Viridiplantae</taxon>
        <taxon>Streptophyta</taxon>
        <taxon>Embryophyta</taxon>
        <taxon>Tracheophyta</taxon>
        <taxon>Spermatophyta</taxon>
        <taxon>Magnoliopsida</taxon>
        <taxon>eudicotyledons</taxon>
        <taxon>Gunneridae</taxon>
        <taxon>Pentapetalae</taxon>
        <taxon>asterids</taxon>
        <taxon>lamiids</taxon>
        <taxon>Gentianales</taxon>
        <taxon>Rubiaceae</taxon>
        <taxon>Ixoroideae</taxon>
        <taxon>Gardenieae complex</taxon>
        <taxon>Bertiereae - Coffeeae clade</taxon>
        <taxon>Coffeeae</taxon>
        <taxon>Coffea</taxon>
    </lineage>
</organism>
<gene>
    <name evidence="1" type="ORF">GSCOC_T00019261001</name>
</gene>
<reference evidence="2" key="1">
    <citation type="journal article" date="2014" name="Science">
        <title>The coffee genome provides insight into the convergent evolution of caffeine biosynthesis.</title>
        <authorList>
            <person name="Denoeud F."/>
            <person name="Carretero-Paulet L."/>
            <person name="Dereeper A."/>
            <person name="Droc G."/>
            <person name="Guyot R."/>
            <person name="Pietrella M."/>
            <person name="Zheng C."/>
            <person name="Alberti A."/>
            <person name="Anthony F."/>
            <person name="Aprea G."/>
            <person name="Aury J.M."/>
            <person name="Bento P."/>
            <person name="Bernard M."/>
            <person name="Bocs S."/>
            <person name="Campa C."/>
            <person name="Cenci A."/>
            <person name="Combes M.C."/>
            <person name="Crouzillat D."/>
            <person name="Da Silva C."/>
            <person name="Daddiego L."/>
            <person name="De Bellis F."/>
            <person name="Dussert S."/>
            <person name="Garsmeur O."/>
            <person name="Gayraud T."/>
            <person name="Guignon V."/>
            <person name="Jahn K."/>
            <person name="Jamilloux V."/>
            <person name="Joet T."/>
            <person name="Labadie K."/>
            <person name="Lan T."/>
            <person name="Leclercq J."/>
            <person name="Lepelley M."/>
            <person name="Leroy T."/>
            <person name="Li L.T."/>
            <person name="Librado P."/>
            <person name="Lopez L."/>
            <person name="Munoz A."/>
            <person name="Noel B."/>
            <person name="Pallavicini A."/>
            <person name="Perrotta G."/>
            <person name="Poncet V."/>
            <person name="Pot D."/>
            <person name="Priyono X."/>
            <person name="Rigoreau M."/>
            <person name="Rouard M."/>
            <person name="Rozas J."/>
            <person name="Tranchant-Dubreuil C."/>
            <person name="VanBuren R."/>
            <person name="Zhang Q."/>
            <person name="Andrade A.C."/>
            <person name="Argout X."/>
            <person name="Bertrand B."/>
            <person name="de Kochko A."/>
            <person name="Graziosi G."/>
            <person name="Henry R.J."/>
            <person name="Jayarama X."/>
            <person name="Ming R."/>
            <person name="Nagai C."/>
            <person name="Rounsley S."/>
            <person name="Sankoff D."/>
            <person name="Giuliano G."/>
            <person name="Albert V.A."/>
            <person name="Wincker P."/>
            <person name="Lashermes P."/>
        </authorList>
    </citation>
    <scope>NUCLEOTIDE SEQUENCE [LARGE SCALE GENOMIC DNA]</scope>
    <source>
        <strain evidence="2">cv. DH200-94</strain>
    </source>
</reference>
<dbReference type="Gramene" id="CDP16769">
    <property type="protein sequence ID" value="CDP16769"/>
    <property type="gene ID" value="GSCOC_T00019261001"/>
</dbReference>
<dbReference type="InParanoid" id="A0A068V8F8"/>
<sequence length="34" mass="3680">MTIGANQGSGIHSLTQELLSFFTNIEAARELWGS</sequence>
<proteinExistence type="predicted"/>
<evidence type="ECO:0000313" key="1">
    <source>
        <dbReference type="EMBL" id="CDP16769.1"/>
    </source>
</evidence>
<protein>
    <submittedName>
        <fullName evidence="1">Uncharacterized protein</fullName>
    </submittedName>
</protein>
<name>A0A068V8F8_COFCA</name>
<dbReference type="AlphaFoldDB" id="A0A068V8F8"/>
<keyword evidence="2" id="KW-1185">Reference proteome</keyword>
<accession>A0A068V8F8</accession>
<evidence type="ECO:0000313" key="2">
    <source>
        <dbReference type="Proteomes" id="UP000295252"/>
    </source>
</evidence>
<dbReference type="Proteomes" id="UP000295252">
    <property type="component" value="Chromosome I"/>
</dbReference>